<dbReference type="SUPFAM" id="SSF55729">
    <property type="entry name" value="Acyl-CoA N-acyltransferases (Nat)"/>
    <property type="match status" value="1"/>
</dbReference>
<dbReference type="PROSITE" id="PS51186">
    <property type="entry name" value="GNAT"/>
    <property type="match status" value="1"/>
</dbReference>
<dbReference type="OrthoDB" id="410198at2759"/>
<dbReference type="AlphaFoldDB" id="A0A9P8MNE2"/>
<dbReference type="Pfam" id="PF13508">
    <property type="entry name" value="Acetyltransf_7"/>
    <property type="match status" value="1"/>
</dbReference>
<name>A0A9P8MNE2_9HYPO</name>
<comment type="caution">
    <text evidence="2">The sequence shown here is derived from an EMBL/GenBank/DDBJ whole genome shotgun (WGS) entry which is preliminary data.</text>
</comment>
<dbReference type="PANTHER" id="PTHR42791">
    <property type="entry name" value="GNAT FAMILY ACETYLTRANSFERASE"/>
    <property type="match status" value="1"/>
</dbReference>
<gene>
    <name evidence="2" type="ORF">HRG_10631</name>
</gene>
<dbReference type="GeneID" id="68359759"/>
<dbReference type="InterPro" id="IPR000182">
    <property type="entry name" value="GNAT_dom"/>
</dbReference>
<dbReference type="RefSeq" id="XP_044715843.1">
    <property type="nucleotide sequence ID" value="XM_044869101.1"/>
</dbReference>
<reference evidence="2" key="1">
    <citation type="submission" date="2021-09" db="EMBL/GenBank/DDBJ databases">
        <title>A high-quality genome of the endoparasitic fungus Hirsutella rhossiliensis with a comparison of Hirsutella genomes reveals transposable elements contributing to genome size variation.</title>
        <authorList>
            <person name="Lin R."/>
            <person name="Jiao Y."/>
            <person name="Sun X."/>
            <person name="Ling J."/>
            <person name="Xie B."/>
            <person name="Cheng X."/>
        </authorList>
    </citation>
    <scope>NUCLEOTIDE SEQUENCE</scope>
    <source>
        <strain evidence="2">HR02</strain>
    </source>
</reference>
<evidence type="ECO:0000313" key="2">
    <source>
        <dbReference type="EMBL" id="KAH0958330.1"/>
    </source>
</evidence>
<dbReference type="Proteomes" id="UP000824596">
    <property type="component" value="Unassembled WGS sequence"/>
</dbReference>
<dbReference type="Gene3D" id="3.40.630.30">
    <property type="match status" value="1"/>
</dbReference>
<accession>A0A9P8MNE2</accession>
<dbReference type="EMBL" id="JAIZPD010000016">
    <property type="protein sequence ID" value="KAH0958330.1"/>
    <property type="molecule type" value="Genomic_DNA"/>
</dbReference>
<dbReference type="GO" id="GO:0016747">
    <property type="term" value="F:acyltransferase activity, transferring groups other than amino-acyl groups"/>
    <property type="evidence" value="ECO:0007669"/>
    <property type="project" value="InterPro"/>
</dbReference>
<dbReference type="InterPro" id="IPR016181">
    <property type="entry name" value="Acyl_CoA_acyltransferase"/>
</dbReference>
<dbReference type="CDD" id="cd04301">
    <property type="entry name" value="NAT_SF"/>
    <property type="match status" value="1"/>
</dbReference>
<protein>
    <submittedName>
        <fullName evidence="2">Acetyltransferase (GNAT) domain-containing protein</fullName>
    </submittedName>
</protein>
<proteinExistence type="predicted"/>
<dbReference type="PANTHER" id="PTHR42791:SF1">
    <property type="entry name" value="N-ACETYLTRANSFERASE DOMAIN-CONTAINING PROTEIN"/>
    <property type="match status" value="1"/>
</dbReference>
<organism evidence="2 3">
    <name type="scientific">Hirsutella rhossiliensis</name>
    <dbReference type="NCBI Taxonomy" id="111463"/>
    <lineage>
        <taxon>Eukaryota</taxon>
        <taxon>Fungi</taxon>
        <taxon>Dikarya</taxon>
        <taxon>Ascomycota</taxon>
        <taxon>Pezizomycotina</taxon>
        <taxon>Sordariomycetes</taxon>
        <taxon>Hypocreomycetidae</taxon>
        <taxon>Hypocreales</taxon>
        <taxon>Ophiocordycipitaceae</taxon>
        <taxon>Hirsutella</taxon>
    </lineage>
</organism>
<keyword evidence="3" id="KW-1185">Reference proteome</keyword>
<evidence type="ECO:0000313" key="3">
    <source>
        <dbReference type="Proteomes" id="UP000824596"/>
    </source>
</evidence>
<feature type="domain" description="N-acetyltransferase" evidence="1">
    <location>
        <begin position="112"/>
        <end position="252"/>
    </location>
</feature>
<sequence>MTTPPPEGYRFRAGLPSDLDAVAGLYDACFARDALVDMLFPARRAAPRGDFRTHLYRHFERRWWTPGWVLGLLVVDHGGGGGGHVVGFAWWRRPDGDLGVWERWCTPCAWLAPLMRLYVSLKNRIRPTAVQPRPASALDRVMAALEPRLPRLRPDASAAHPAAAGAAAGGHDAPSCGAWWYLSALAVLPALQGKGLGAGLLRHGLRDVDGVCYLVGVAGVERFYRRHGFVEVARANVGELAAWDGGAVMVRG</sequence>
<dbReference type="InterPro" id="IPR052523">
    <property type="entry name" value="Trichothecene_AcTrans"/>
</dbReference>
<evidence type="ECO:0000259" key="1">
    <source>
        <dbReference type="PROSITE" id="PS51186"/>
    </source>
</evidence>